<evidence type="ECO:0000256" key="6">
    <source>
        <dbReference type="ARBA" id="ARBA00022777"/>
    </source>
</evidence>
<keyword evidence="7" id="KW-0067">ATP-binding</keyword>
<keyword evidence="5" id="KW-0547">Nucleotide-binding</keyword>
<keyword evidence="6 9" id="KW-0418">Kinase</keyword>
<evidence type="ECO:0000256" key="7">
    <source>
        <dbReference type="ARBA" id="ARBA00022840"/>
    </source>
</evidence>
<evidence type="ECO:0000256" key="3">
    <source>
        <dbReference type="ARBA" id="ARBA00014701"/>
    </source>
</evidence>
<evidence type="ECO:0000256" key="4">
    <source>
        <dbReference type="ARBA" id="ARBA00022679"/>
    </source>
</evidence>
<dbReference type="InterPro" id="IPR043129">
    <property type="entry name" value="ATPase_NBD"/>
</dbReference>
<evidence type="ECO:0000256" key="1">
    <source>
        <dbReference type="ARBA" id="ARBA00006479"/>
    </source>
</evidence>
<comment type="similarity">
    <text evidence="1">Belongs to the ROK (NagC/XylR) family.</text>
</comment>
<proteinExistence type="inferred from homology"/>
<evidence type="ECO:0000256" key="2">
    <source>
        <dbReference type="ARBA" id="ARBA00012323"/>
    </source>
</evidence>
<dbReference type="InterPro" id="IPR004654">
    <property type="entry name" value="ROK_glcA"/>
</dbReference>
<dbReference type="GO" id="GO:0006096">
    <property type="term" value="P:glycolytic process"/>
    <property type="evidence" value="ECO:0007669"/>
    <property type="project" value="InterPro"/>
</dbReference>
<dbReference type="GO" id="GO:0005524">
    <property type="term" value="F:ATP binding"/>
    <property type="evidence" value="ECO:0007669"/>
    <property type="project" value="UniProtKB-KW"/>
</dbReference>
<dbReference type="PANTHER" id="PTHR18964">
    <property type="entry name" value="ROK (REPRESSOR, ORF, KINASE) FAMILY"/>
    <property type="match status" value="1"/>
</dbReference>
<dbReference type="OrthoDB" id="9810372at2"/>
<evidence type="ECO:0000256" key="5">
    <source>
        <dbReference type="ARBA" id="ARBA00022741"/>
    </source>
</evidence>
<dbReference type="AlphaFoldDB" id="A0A315ZXU9"/>
<sequence length="316" mass="33404">MKRYAFGIDIGGTTLKLGLFKTNGELMEKWELPTRTEENGGYILTDIAEAIQQKLSDETISAADVAGIGLGVPGPVGKDGTVYRCVNTGWGILNVEQKLEALTGLKVRAGNDANVAALGEMWKGGGEGYRDLIMVTLGTGVGAGVIINGKIVSGKHGAAGEIGHMRVVEEELNQCTCGNHGCLEQYASARGIAAVASHYLKVHNNPVKVPTRLNNGKELTAKDIFDAAKCGDLLALNKVDEACKLLGKALAQISCVIDPEVFVIGGGLSEAGEILINGIQKYYQRYAFHASKDTVFVKARLGNDAGIYGGVKLVIE</sequence>
<evidence type="ECO:0000313" key="9">
    <source>
        <dbReference type="EMBL" id="SUQ13889.1"/>
    </source>
</evidence>
<evidence type="ECO:0000313" key="10">
    <source>
        <dbReference type="Proteomes" id="UP000254051"/>
    </source>
</evidence>
<reference evidence="10" key="1">
    <citation type="submission" date="2017-07" db="EMBL/GenBank/DDBJ databases">
        <authorList>
            <person name="Varghese N."/>
            <person name="Submissions S."/>
        </authorList>
    </citation>
    <scope>NUCLEOTIDE SEQUENCE [LARGE SCALE GENOMIC DNA]</scope>
    <source>
        <strain evidence="10">NLAE-zl-C134</strain>
    </source>
</reference>
<accession>A0A315ZXU9</accession>
<dbReference type="EC" id="2.7.1.2" evidence="2"/>
<dbReference type="Proteomes" id="UP000254051">
    <property type="component" value="Unassembled WGS sequence"/>
</dbReference>
<dbReference type="NCBIfam" id="TIGR00744">
    <property type="entry name" value="ROK_glcA_fam"/>
    <property type="match status" value="1"/>
</dbReference>
<protein>
    <recommendedName>
        <fullName evidence="3">Glucokinase</fullName>
        <ecNumber evidence="2">2.7.1.2</ecNumber>
    </recommendedName>
    <alternativeName>
        <fullName evidence="8">Glucose kinase</fullName>
    </alternativeName>
</protein>
<dbReference type="PROSITE" id="PS01125">
    <property type="entry name" value="ROK"/>
    <property type="match status" value="1"/>
</dbReference>
<keyword evidence="4" id="KW-0808">Transferase</keyword>
<dbReference type="EMBL" id="UHJJ01000004">
    <property type="protein sequence ID" value="SUQ13889.1"/>
    <property type="molecule type" value="Genomic_DNA"/>
</dbReference>
<organism evidence="9 10">
    <name type="scientific">Faecalicatena contorta</name>
    <dbReference type="NCBI Taxonomy" id="39482"/>
    <lineage>
        <taxon>Bacteria</taxon>
        <taxon>Bacillati</taxon>
        <taxon>Bacillota</taxon>
        <taxon>Clostridia</taxon>
        <taxon>Lachnospirales</taxon>
        <taxon>Lachnospiraceae</taxon>
        <taxon>Faecalicatena</taxon>
    </lineage>
</organism>
<dbReference type="GO" id="GO:0004340">
    <property type="term" value="F:glucokinase activity"/>
    <property type="evidence" value="ECO:0007669"/>
    <property type="project" value="UniProtKB-EC"/>
</dbReference>
<dbReference type="RefSeq" id="WP_109710231.1">
    <property type="nucleotide sequence ID" value="NZ_QGDS01000004.1"/>
</dbReference>
<evidence type="ECO:0000256" key="8">
    <source>
        <dbReference type="ARBA" id="ARBA00032386"/>
    </source>
</evidence>
<dbReference type="Pfam" id="PF00480">
    <property type="entry name" value="ROK"/>
    <property type="match status" value="1"/>
</dbReference>
<gene>
    <name evidence="9" type="ORF">SAMN05216529_104200</name>
</gene>
<name>A0A315ZXU9_9FIRM</name>
<dbReference type="InterPro" id="IPR000600">
    <property type="entry name" value="ROK"/>
</dbReference>
<keyword evidence="10" id="KW-1185">Reference proteome</keyword>
<dbReference type="GO" id="GO:0005737">
    <property type="term" value="C:cytoplasm"/>
    <property type="evidence" value="ECO:0007669"/>
    <property type="project" value="InterPro"/>
</dbReference>
<dbReference type="InterPro" id="IPR049874">
    <property type="entry name" value="ROK_cs"/>
</dbReference>
<dbReference type="Gene3D" id="3.30.420.40">
    <property type="match status" value="2"/>
</dbReference>
<dbReference type="PANTHER" id="PTHR18964:SF149">
    <property type="entry name" value="BIFUNCTIONAL UDP-N-ACETYLGLUCOSAMINE 2-EPIMERASE_N-ACETYLMANNOSAMINE KINASE"/>
    <property type="match status" value="1"/>
</dbReference>
<dbReference type="SUPFAM" id="SSF53067">
    <property type="entry name" value="Actin-like ATPase domain"/>
    <property type="match status" value="1"/>
</dbReference>